<accession>A0AAV7RSL2</accession>
<dbReference type="AlphaFoldDB" id="A0AAV7RSL2"/>
<keyword evidence="2" id="KW-1185">Reference proteome</keyword>
<name>A0AAV7RSL2_PLEWA</name>
<sequence>MPSVLSHLVRRPSSPPFVARCPRFASGAALLRWARETLHLSLSLRAFVFDRLSSGAAPVRTRGPPRVPLSASRRHDSLYRAPVLPFFPGKKGIRMCPRLVAVLGTAPGSIIRM</sequence>
<dbReference type="Proteomes" id="UP001066276">
    <property type="component" value="Chromosome 5"/>
</dbReference>
<dbReference type="EMBL" id="JANPWB010000009">
    <property type="protein sequence ID" value="KAJ1154495.1"/>
    <property type="molecule type" value="Genomic_DNA"/>
</dbReference>
<organism evidence="1 2">
    <name type="scientific">Pleurodeles waltl</name>
    <name type="common">Iberian ribbed newt</name>
    <dbReference type="NCBI Taxonomy" id="8319"/>
    <lineage>
        <taxon>Eukaryota</taxon>
        <taxon>Metazoa</taxon>
        <taxon>Chordata</taxon>
        <taxon>Craniata</taxon>
        <taxon>Vertebrata</taxon>
        <taxon>Euteleostomi</taxon>
        <taxon>Amphibia</taxon>
        <taxon>Batrachia</taxon>
        <taxon>Caudata</taxon>
        <taxon>Salamandroidea</taxon>
        <taxon>Salamandridae</taxon>
        <taxon>Pleurodelinae</taxon>
        <taxon>Pleurodeles</taxon>
    </lineage>
</organism>
<comment type="caution">
    <text evidence="1">The sequence shown here is derived from an EMBL/GenBank/DDBJ whole genome shotgun (WGS) entry which is preliminary data.</text>
</comment>
<proteinExistence type="predicted"/>
<evidence type="ECO:0000313" key="2">
    <source>
        <dbReference type="Proteomes" id="UP001066276"/>
    </source>
</evidence>
<evidence type="ECO:0000313" key="1">
    <source>
        <dbReference type="EMBL" id="KAJ1154495.1"/>
    </source>
</evidence>
<gene>
    <name evidence="1" type="ORF">NDU88_007247</name>
</gene>
<reference evidence="1" key="1">
    <citation type="journal article" date="2022" name="bioRxiv">
        <title>Sequencing and chromosome-scale assembly of the giantPleurodeles waltlgenome.</title>
        <authorList>
            <person name="Brown T."/>
            <person name="Elewa A."/>
            <person name="Iarovenko S."/>
            <person name="Subramanian E."/>
            <person name="Araus A.J."/>
            <person name="Petzold A."/>
            <person name="Susuki M."/>
            <person name="Suzuki K.-i.T."/>
            <person name="Hayashi T."/>
            <person name="Toyoda A."/>
            <person name="Oliveira C."/>
            <person name="Osipova E."/>
            <person name="Leigh N.D."/>
            <person name="Simon A."/>
            <person name="Yun M.H."/>
        </authorList>
    </citation>
    <scope>NUCLEOTIDE SEQUENCE</scope>
    <source>
        <strain evidence="1">20211129_DDA</strain>
        <tissue evidence="1">Liver</tissue>
    </source>
</reference>
<protein>
    <submittedName>
        <fullName evidence="1">Uncharacterized protein</fullName>
    </submittedName>
</protein>